<dbReference type="GO" id="GO:0008643">
    <property type="term" value="P:carbohydrate transport"/>
    <property type="evidence" value="ECO:0007669"/>
    <property type="project" value="InterPro"/>
</dbReference>
<keyword evidence="5" id="KW-1185">Reference proteome</keyword>
<proteinExistence type="inferred from homology"/>
<dbReference type="InterPro" id="IPR038673">
    <property type="entry name" value="OprB_sf"/>
</dbReference>
<feature type="compositionally biased region" description="Polar residues" evidence="3">
    <location>
        <begin position="32"/>
        <end position="49"/>
    </location>
</feature>
<reference evidence="4 5" key="1">
    <citation type="submission" date="2019-07" db="EMBL/GenBank/DDBJ databases">
        <title>Whole genome shotgun sequence of Swaminathania salitolerans NBRC 104436.</title>
        <authorList>
            <person name="Hosoyama A."/>
            <person name="Uohara A."/>
            <person name="Ohji S."/>
            <person name="Ichikawa N."/>
        </authorList>
    </citation>
    <scope>NUCLEOTIDE SEQUENCE [LARGE SCALE GENOMIC DNA]</scope>
    <source>
        <strain evidence="4 5">NBRC 104436</strain>
    </source>
</reference>
<comment type="caution">
    <text evidence="4">The sequence shown here is derived from an EMBL/GenBank/DDBJ whole genome shotgun (WGS) entry which is preliminary data.</text>
</comment>
<name>A0A511BN22_9PROT</name>
<sequence>MTASTMKKTSFLWMAGTVLGSLFIGHQAFAQSQDRGQNTGETTQVSANLDPTEKVMSGQSQGGKNADNPPNLYGSPYDRSQKTLGTVRHPFVPVPGNESLFPESFNAWLKQPTMTGDWGGLRTRLQNMGIVPQGHYLQDTAGNPTGGRAQTTRYAHEVALGADVNFAQLTGRNFGMFHILLTERTGAGIGQQLPALNSPQEIFGSGETIRFTRLSWEMQWNRYVDTEIGWINTENDFAQSTMHWGMNLYCQFESNAICGMPQALASNSGYGYYPTAHPGAFVKLFPFGDERMLVSAGIYNVDPTISNTGYAWKMWLHNSTGAYLPFQIGWHFGGTDTKGRLPTNIKFGGYWDTSEVKNVYSQLAGFEPSGVNLGNLPVDKVRGRYGGWFEGDQMLQRDASDPNRSTVAFLSFTWGDPRTAIAPYYITWGIVRKGTFWNRPNDTISIGGKFNFVNPKLGSYVGQLQEIQGGNSGLLKPSGEHAGEINYGWRPAPWLTVRPGLQYIWHPGGTNRYKNALLIDFETGVSF</sequence>
<dbReference type="InterPro" id="IPR007049">
    <property type="entry name" value="Carb-sel_porin_OprB"/>
</dbReference>
<feature type="region of interest" description="Disordered" evidence="3">
    <location>
        <begin position="32"/>
        <end position="80"/>
    </location>
</feature>
<feature type="chain" id="PRO_5022262647" evidence="2">
    <location>
        <begin position="31"/>
        <end position="527"/>
    </location>
</feature>
<dbReference type="EMBL" id="BJVC01000002">
    <property type="protein sequence ID" value="GEL01747.1"/>
    <property type="molecule type" value="Genomic_DNA"/>
</dbReference>
<dbReference type="PANTHER" id="PTHR37944">
    <property type="entry name" value="PORIN B"/>
    <property type="match status" value="1"/>
</dbReference>
<organism evidence="4 5">
    <name type="scientific">Swaminathania salitolerans</name>
    <dbReference type="NCBI Taxonomy" id="182838"/>
    <lineage>
        <taxon>Bacteria</taxon>
        <taxon>Pseudomonadati</taxon>
        <taxon>Pseudomonadota</taxon>
        <taxon>Alphaproteobacteria</taxon>
        <taxon>Acetobacterales</taxon>
        <taxon>Acetobacteraceae</taxon>
        <taxon>Swaminathania</taxon>
    </lineage>
</organism>
<feature type="signal peptide" evidence="2">
    <location>
        <begin position="1"/>
        <end position="30"/>
    </location>
</feature>
<comment type="similarity">
    <text evidence="1 2">Belongs to the OprB family.</text>
</comment>
<evidence type="ECO:0000256" key="2">
    <source>
        <dbReference type="RuleBase" id="RU363072"/>
    </source>
</evidence>
<dbReference type="GO" id="GO:0016020">
    <property type="term" value="C:membrane"/>
    <property type="evidence" value="ECO:0007669"/>
    <property type="project" value="InterPro"/>
</dbReference>
<gene>
    <name evidence="4" type="ORF">SSA02_09100</name>
</gene>
<dbReference type="GO" id="GO:0015288">
    <property type="term" value="F:porin activity"/>
    <property type="evidence" value="ECO:0007669"/>
    <property type="project" value="InterPro"/>
</dbReference>
<evidence type="ECO:0000256" key="1">
    <source>
        <dbReference type="ARBA" id="ARBA00008769"/>
    </source>
</evidence>
<evidence type="ECO:0000256" key="3">
    <source>
        <dbReference type="SAM" id="MobiDB-lite"/>
    </source>
</evidence>
<dbReference type="Gene3D" id="2.40.160.180">
    <property type="entry name" value="Carbohydrate-selective porin OprB"/>
    <property type="match status" value="1"/>
</dbReference>
<accession>A0A511BN22</accession>
<keyword evidence="2" id="KW-0732">Signal</keyword>
<dbReference type="AlphaFoldDB" id="A0A511BN22"/>
<dbReference type="InterPro" id="IPR052932">
    <property type="entry name" value="OprB_Porin"/>
</dbReference>
<protein>
    <submittedName>
        <fullName evidence="4">Porin</fullName>
    </submittedName>
</protein>
<evidence type="ECO:0000313" key="4">
    <source>
        <dbReference type="EMBL" id="GEL01747.1"/>
    </source>
</evidence>
<dbReference type="RefSeq" id="WP_246103631.1">
    <property type="nucleotide sequence ID" value="NZ_BJVC01000002.1"/>
</dbReference>
<dbReference type="Pfam" id="PF04966">
    <property type="entry name" value="OprB"/>
    <property type="match status" value="1"/>
</dbReference>
<dbReference type="PANTHER" id="PTHR37944:SF1">
    <property type="entry name" value="PORIN B"/>
    <property type="match status" value="1"/>
</dbReference>
<evidence type="ECO:0000313" key="5">
    <source>
        <dbReference type="Proteomes" id="UP000321405"/>
    </source>
</evidence>
<dbReference type="Proteomes" id="UP000321405">
    <property type="component" value="Unassembled WGS sequence"/>
</dbReference>